<dbReference type="EMBL" id="RHLD01000033">
    <property type="protein sequence ID" value="TPP41737.1"/>
    <property type="molecule type" value="Genomic_DNA"/>
</dbReference>
<dbReference type="CDD" id="cd02248">
    <property type="entry name" value="Peptidase_C1A"/>
    <property type="match status" value="1"/>
</dbReference>
<evidence type="ECO:0000256" key="8">
    <source>
        <dbReference type="ARBA" id="ARBA00023180"/>
    </source>
</evidence>
<evidence type="ECO:0000256" key="6">
    <source>
        <dbReference type="ARBA" id="ARBA00023145"/>
    </source>
</evidence>
<dbReference type="Pfam" id="PF00112">
    <property type="entry name" value="Peptidase_C1"/>
    <property type="match status" value="1"/>
</dbReference>
<evidence type="ECO:0000256" key="5">
    <source>
        <dbReference type="ARBA" id="ARBA00022807"/>
    </source>
</evidence>
<dbReference type="Pfam" id="PF12131">
    <property type="entry name" value="DUF3586"/>
    <property type="match status" value="1"/>
</dbReference>
<proteinExistence type="inferred from homology"/>
<keyword evidence="4" id="KW-0378">Hydrolase</keyword>
<dbReference type="PROSITE" id="PS00139">
    <property type="entry name" value="THIOL_PROTEASE_CYS"/>
    <property type="match status" value="1"/>
</dbReference>
<dbReference type="Proteomes" id="UP000318821">
    <property type="component" value="Unassembled WGS sequence"/>
</dbReference>
<dbReference type="GO" id="GO:0004197">
    <property type="term" value="F:cysteine-type endopeptidase activity"/>
    <property type="evidence" value="ECO:0007669"/>
    <property type="project" value="InterPro"/>
</dbReference>
<dbReference type="InterPro" id="IPR021981">
    <property type="entry name" value="DUF3586"/>
</dbReference>
<dbReference type="VEuPathDB" id="TriTrypDB:LdBPK_191460.1"/>
<gene>
    <name evidence="12" type="ORF">CGC20_8610</name>
</gene>
<reference evidence="13" key="1">
    <citation type="submission" date="2019-02" db="EMBL/GenBank/DDBJ databases">
        <title>FDA dAtabase for Regulatory Grade micrObial Sequences (FDA-ARGOS): Supporting development and validation of Infectious Disease Dx tests.</title>
        <authorList>
            <person name="Duncan R."/>
            <person name="Fisher C."/>
            <person name="Tallon L."/>
            <person name="Sadzewicz L."/>
            <person name="Sengamalay N."/>
            <person name="Ott S."/>
            <person name="Godinez A."/>
            <person name="Nagaraj S."/>
            <person name="Vavikolanu K."/>
            <person name="Vyas G."/>
            <person name="Nadendla S."/>
            <person name="Aluvathingal J."/>
            <person name="Sichtig H."/>
        </authorList>
    </citation>
    <scope>NUCLEOTIDE SEQUENCE [LARGE SCALE GENOMIC DNA]</scope>
    <source>
        <strain evidence="13">FDAARGOS_360</strain>
    </source>
</reference>
<organism evidence="12 13">
    <name type="scientific">Leishmania donovani</name>
    <dbReference type="NCBI Taxonomy" id="5661"/>
    <lineage>
        <taxon>Eukaryota</taxon>
        <taxon>Discoba</taxon>
        <taxon>Euglenozoa</taxon>
        <taxon>Kinetoplastea</taxon>
        <taxon>Metakinetoplastina</taxon>
        <taxon>Trypanosomatida</taxon>
        <taxon>Trypanosomatidae</taxon>
        <taxon>Leishmaniinae</taxon>
        <taxon>Leishmania</taxon>
    </lineage>
</organism>
<name>A0A504X9P1_LEIDO</name>
<evidence type="ECO:0000256" key="7">
    <source>
        <dbReference type="ARBA" id="ARBA00023157"/>
    </source>
</evidence>
<keyword evidence="5" id="KW-0788">Thiol protease</keyword>
<keyword evidence="6" id="KW-0865">Zymogen</keyword>
<dbReference type="PROSITE" id="PS00640">
    <property type="entry name" value="THIOL_PROTEASE_ASN"/>
    <property type="match status" value="1"/>
</dbReference>
<evidence type="ECO:0000313" key="13">
    <source>
        <dbReference type="Proteomes" id="UP000318821"/>
    </source>
</evidence>
<comment type="caution">
    <text evidence="12">The sequence shown here is derived from an EMBL/GenBank/DDBJ whole genome shotgun (WGS) entry which is preliminary data.</text>
</comment>
<dbReference type="VEuPathDB" id="TriTrypDB:LDHU3_19.1770"/>
<dbReference type="SMART" id="SM00848">
    <property type="entry name" value="Inhibitor_I29"/>
    <property type="match status" value="1"/>
</dbReference>
<evidence type="ECO:0000256" key="9">
    <source>
        <dbReference type="SAM" id="SignalP"/>
    </source>
</evidence>
<feature type="domain" description="Peptidase C1A papain C-terminal" evidence="10">
    <location>
        <begin position="129"/>
        <end position="340"/>
    </location>
</feature>
<protein>
    <submittedName>
        <fullName evidence="12">Papain cysteine protease family protein</fullName>
    </submittedName>
</protein>
<dbReference type="InterPro" id="IPR000668">
    <property type="entry name" value="Peptidase_C1A_C"/>
</dbReference>
<evidence type="ECO:0000256" key="1">
    <source>
        <dbReference type="ARBA" id="ARBA00008455"/>
    </source>
</evidence>
<sequence length="465" mass="50628">MARRNPFFFAIVVTILFVVCYGSALIAQTPLGVDDFIASAHYGRFKKRHGKPFGEDAEEGRRFNAFKQNMQTAYFLNAHNPHAHYDVSGKFADLTPQEFAKLYLNPNYYARHGKDYKEHVHVDDSVRSGVMSVDWREKGVVTPVKNQGMCGSCWAFATTGNIEGQWALKNHSLVSLSEQVLVSCDNIDDGCNGGLMEQAMQWIINDHNGTVPTEDSYPYTSAGGTRPPCHDNGTVGAKIAGYMSLPHDEEEIAAYVGKNGPVAVAVDATTWQLYFGGVVTLCFGLSLNHGVLVVGFNRQAKPPYWIVKNSWGSSWGEKGYIRLAMGSNQCLLKNYAVTATIDDSNTSHPEPSPTALVQMNCLSGCARLCTNTTYPTGVCLKRKNGGSAQVACGKSETVELLYDSPGCSGPANEARVPPSLCMCSYAGYLQNVRTESVAAVRTNDAVSNLAKPLIFGQPHARHAEI</sequence>
<feature type="domain" description="Cathepsin propeptide inhibitor" evidence="11">
    <location>
        <begin position="42"/>
        <end position="99"/>
    </location>
</feature>
<dbReference type="Gene3D" id="1.10.287.2250">
    <property type="match status" value="1"/>
</dbReference>
<dbReference type="InterPro" id="IPR025661">
    <property type="entry name" value="Pept_asp_AS"/>
</dbReference>
<dbReference type="InterPro" id="IPR039417">
    <property type="entry name" value="Peptidase_C1A_papain-like"/>
</dbReference>
<evidence type="ECO:0000256" key="4">
    <source>
        <dbReference type="ARBA" id="ARBA00022801"/>
    </source>
</evidence>
<dbReference type="SUPFAM" id="SSF54001">
    <property type="entry name" value="Cysteine proteinases"/>
    <property type="match status" value="1"/>
</dbReference>
<keyword evidence="8" id="KW-0325">Glycoprotein</keyword>
<dbReference type="VEuPathDB" id="TriTrypDB:LdCL_190020400"/>
<dbReference type="VEuPathDB" id="TriTrypDB:LdCL_190020300"/>
<evidence type="ECO:0000313" key="12">
    <source>
        <dbReference type="EMBL" id="TPP41737.1"/>
    </source>
</evidence>
<keyword evidence="7" id="KW-1015">Disulfide bond</keyword>
<dbReference type="GO" id="GO:0006508">
    <property type="term" value="P:proteolysis"/>
    <property type="evidence" value="ECO:0007669"/>
    <property type="project" value="UniProtKB-KW"/>
</dbReference>
<feature type="chain" id="PRO_5021507937" evidence="9">
    <location>
        <begin position="25"/>
        <end position="465"/>
    </location>
</feature>
<dbReference type="InterPro" id="IPR038765">
    <property type="entry name" value="Papain-like_cys_pep_sf"/>
</dbReference>
<dbReference type="InterPro" id="IPR013128">
    <property type="entry name" value="Peptidase_C1A"/>
</dbReference>
<dbReference type="InterPro" id="IPR025660">
    <property type="entry name" value="Pept_his_AS"/>
</dbReference>
<keyword evidence="3 9" id="KW-0732">Signal</keyword>
<feature type="signal peptide" evidence="9">
    <location>
        <begin position="1"/>
        <end position="24"/>
    </location>
</feature>
<evidence type="ECO:0000256" key="2">
    <source>
        <dbReference type="ARBA" id="ARBA00022670"/>
    </source>
</evidence>
<evidence type="ECO:0000256" key="3">
    <source>
        <dbReference type="ARBA" id="ARBA00022729"/>
    </source>
</evidence>
<dbReference type="AlphaFoldDB" id="A0A504X9P1"/>
<dbReference type="Pfam" id="PF08246">
    <property type="entry name" value="Inhibitor_I29"/>
    <property type="match status" value="1"/>
</dbReference>
<keyword evidence="2 12" id="KW-0645">Protease</keyword>
<dbReference type="InterPro" id="IPR013201">
    <property type="entry name" value="Prot_inhib_I29"/>
</dbReference>
<accession>A0A504X9P1</accession>
<dbReference type="FunFam" id="1.10.287.2250:FF:000009">
    <property type="entry name" value="Cysteine peptidase A (CPA)"/>
    <property type="match status" value="1"/>
</dbReference>
<dbReference type="SMART" id="SM00645">
    <property type="entry name" value="Pept_C1"/>
    <property type="match status" value="1"/>
</dbReference>
<dbReference type="FunFam" id="3.90.70.10:FF:000138">
    <property type="entry name" value="Cruzipain"/>
    <property type="match status" value="1"/>
</dbReference>
<dbReference type="Gene3D" id="3.90.70.10">
    <property type="entry name" value="Cysteine proteinases"/>
    <property type="match status" value="1"/>
</dbReference>
<evidence type="ECO:0000259" key="11">
    <source>
        <dbReference type="SMART" id="SM00848"/>
    </source>
</evidence>
<comment type="similarity">
    <text evidence="1">Belongs to the peptidase C1 family.</text>
</comment>
<evidence type="ECO:0000259" key="10">
    <source>
        <dbReference type="SMART" id="SM00645"/>
    </source>
</evidence>
<dbReference type="PROSITE" id="PS00639">
    <property type="entry name" value="THIOL_PROTEASE_HIS"/>
    <property type="match status" value="1"/>
</dbReference>
<dbReference type="PRINTS" id="PR00705">
    <property type="entry name" value="PAPAIN"/>
</dbReference>
<dbReference type="InterPro" id="IPR000169">
    <property type="entry name" value="Pept_cys_AS"/>
</dbReference>
<dbReference type="PANTHER" id="PTHR12411">
    <property type="entry name" value="CYSTEINE PROTEASE FAMILY C1-RELATED"/>
    <property type="match status" value="1"/>
</dbReference>